<accession>A0A0M8ZUK7</accession>
<name>A0A0M8ZUK7_9HYME</name>
<keyword evidence="2" id="KW-1185">Reference proteome</keyword>
<protein>
    <submittedName>
        <fullName evidence="1">Uncharacterized protein</fullName>
    </submittedName>
</protein>
<gene>
    <name evidence="1" type="ORF">WN51_04426</name>
</gene>
<organism evidence="1 2">
    <name type="scientific">Melipona quadrifasciata</name>
    <dbReference type="NCBI Taxonomy" id="166423"/>
    <lineage>
        <taxon>Eukaryota</taxon>
        <taxon>Metazoa</taxon>
        <taxon>Ecdysozoa</taxon>
        <taxon>Arthropoda</taxon>
        <taxon>Hexapoda</taxon>
        <taxon>Insecta</taxon>
        <taxon>Pterygota</taxon>
        <taxon>Neoptera</taxon>
        <taxon>Endopterygota</taxon>
        <taxon>Hymenoptera</taxon>
        <taxon>Apocrita</taxon>
        <taxon>Aculeata</taxon>
        <taxon>Apoidea</taxon>
        <taxon>Anthophila</taxon>
        <taxon>Apidae</taxon>
        <taxon>Melipona</taxon>
    </lineage>
</organism>
<reference evidence="1 2" key="1">
    <citation type="submission" date="2015-07" db="EMBL/GenBank/DDBJ databases">
        <title>The genome of Melipona quadrifasciata.</title>
        <authorList>
            <person name="Pan H."/>
            <person name="Kapheim K."/>
        </authorList>
    </citation>
    <scope>NUCLEOTIDE SEQUENCE [LARGE SCALE GENOMIC DNA]</scope>
    <source>
        <strain evidence="1">0111107301</strain>
        <tissue evidence="1">Whole body</tissue>
    </source>
</reference>
<evidence type="ECO:0000313" key="1">
    <source>
        <dbReference type="EMBL" id="KOX69913.1"/>
    </source>
</evidence>
<sequence>MKITPINAEITLFAIDSSRSRHLSKKHFVIESCQLRTVGESEHMRDQREEKRINVEQLETTKIGKGLVEIYFEEDTEHMAKWTKKNITPAVKVKVKLPRRTSNLQHLFLSRFPSNIGRRLNFNDVHITESANHAMYVSTEGQFSLLRKSESLGYNHIGECRNLVFLSIVDHVNHSEKNHSSRGNAFGDSHFQVAKPTTPSRVYMSSFPSQKKISDERKDYFVDPISSVPLCCDVGCTQRNENNFSKHLPIVNSFTVRTGPRDISLALFTDKAPPLLSKPTQTGLNESRLTEASQ</sequence>
<proteinExistence type="predicted"/>
<dbReference type="AlphaFoldDB" id="A0A0M8ZUK7"/>
<dbReference type="EMBL" id="KQ435878">
    <property type="protein sequence ID" value="KOX69913.1"/>
    <property type="molecule type" value="Genomic_DNA"/>
</dbReference>
<evidence type="ECO:0000313" key="2">
    <source>
        <dbReference type="Proteomes" id="UP000053105"/>
    </source>
</evidence>
<dbReference type="Proteomes" id="UP000053105">
    <property type="component" value="Unassembled WGS sequence"/>
</dbReference>